<comment type="caution">
    <text evidence="1">The sequence shown here is derived from an EMBL/GenBank/DDBJ whole genome shotgun (WGS) entry which is preliminary data.</text>
</comment>
<reference evidence="1" key="2">
    <citation type="journal article" date="2021" name="PeerJ">
        <title>Extensive microbial diversity within the chicken gut microbiome revealed by metagenomics and culture.</title>
        <authorList>
            <person name="Gilroy R."/>
            <person name="Ravi A."/>
            <person name="Getino M."/>
            <person name="Pursley I."/>
            <person name="Horton D.L."/>
            <person name="Alikhan N.F."/>
            <person name="Baker D."/>
            <person name="Gharbi K."/>
            <person name="Hall N."/>
            <person name="Watson M."/>
            <person name="Adriaenssens E.M."/>
            <person name="Foster-Nyarko E."/>
            <person name="Jarju S."/>
            <person name="Secka A."/>
            <person name="Antonio M."/>
            <person name="Oren A."/>
            <person name="Chaudhuri R.R."/>
            <person name="La Ragione R."/>
            <person name="Hildebrand F."/>
            <person name="Pallen M.J."/>
        </authorList>
    </citation>
    <scope>NUCLEOTIDE SEQUENCE</scope>
    <source>
        <strain evidence="1">CHK195-15760</strain>
    </source>
</reference>
<organism evidence="1 2">
    <name type="scientific">Candidatus Merdicola faecigallinarum</name>
    <dbReference type="NCBI Taxonomy" id="2840862"/>
    <lineage>
        <taxon>Bacteria</taxon>
        <taxon>Bacillati</taxon>
        <taxon>Bacillota</taxon>
        <taxon>Clostridia</taxon>
        <taxon>Candidatus Merdicola</taxon>
    </lineage>
</organism>
<dbReference type="EMBL" id="DVNH01000042">
    <property type="protein sequence ID" value="HIU52050.1"/>
    <property type="molecule type" value="Genomic_DNA"/>
</dbReference>
<dbReference type="Proteomes" id="UP000824093">
    <property type="component" value="Unassembled WGS sequence"/>
</dbReference>
<sequence>MLVMICDIRYKEINNEIAEKISKNKITEKEIVSYYILNNEYELFKILDIKRVIMNHNRKEEERE</sequence>
<protein>
    <submittedName>
        <fullName evidence="1">Uncharacterized protein</fullName>
    </submittedName>
</protein>
<proteinExistence type="predicted"/>
<accession>A0A9D1M1Q3</accession>
<name>A0A9D1M1Q3_9FIRM</name>
<gene>
    <name evidence="1" type="ORF">IAB70_05490</name>
</gene>
<dbReference type="AlphaFoldDB" id="A0A9D1M1Q3"/>
<evidence type="ECO:0000313" key="1">
    <source>
        <dbReference type="EMBL" id="HIU52050.1"/>
    </source>
</evidence>
<evidence type="ECO:0000313" key="2">
    <source>
        <dbReference type="Proteomes" id="UP000824093"/>
    </source>
</evidence>
<reference evidence="1" key="1">
    <citation type="submission" date="2020-10" db="EMBL/GenBank/DDBJ databases">
        <authorList>
            <person name="Gilroy R."/>
        </authorList>
    </citation>
    <scope>NUCLEOTIDE SEQUENCE</scope>
    <source>
        <strain evidence="1">CHK195-15760</strain>
    </source>
</reference>